<dbReference type="Gene3D" id="3.30.565.10">
    <property type="entry name" value="Histidine kinase-like ATPase, C-terminal domain"/>
    <property type="match status" value="1"/>
</dbReference>
<dbReference type="GO" id="GO:0016301">
    <property type="term" value="F:kinase activity"/>
    <property type="evidence" value="ECO:0007669"/>
    <property type="project" value="UniProtKB-KW"/>
</dbReference>
<evidence type="ECO:0000313" key="7">
    <source>
        <dbReference type="Proteomes" id="UP000764837"/>
    </source>
</evidence>
<keyword evidence="1" id="KW-0808">Transferase</keyword>
<gene>
    <name evidence="6" type="ORF">JOD64_000698</name>
</gene>
<protein>
    <submittedName>
        <fullName evidence="6">Signal transduction histidine kinase</fullName>
    </submittedName>
</protein>
<feature type="transmembrane region" description="Helical" evidence="4">
    <location>
        <begin position="144"/>
        <end position="167"/>
    </location>
</feature>
<evidence type="ECO:0000259" key="5">
    <source>
        <dbReference type="SMART" id="SM00387"/>
    </source>
</evidence>
<name>A0ABS2LMQ5_9ACTN</name>
<dbReference type="Pfam" id="PF07730">
    <property type="entry name" value="HisKA_3"/>
    <property type="match status" value="1"/>
</dbReference>
<evidence type="ECO:0000256" key="2">
    <source>
        <dbReference type="ARBA" id="ARBA00022777"/>
    </source>
</evidence>
<sequence>MSWFVAYAAVSRALLLGRLTLTFAAVGVGVGLVDDFWQSLGSLAVVAGTTMVQLTVLSRWPTAIRWRLCVIAVDAVPMIGVLLLSRGGVAYFCYAAGHAALAGALLGVRGLPLWIADAGLGLAVAMELLRAGGREAATSIAAPFMLAFPMIDIVCGIAAAVVTAALARYIDTSVAAVTAVQHSTAASERTRLARELHDSVAKTLRGVSFAAVALPSLLRRQPDLAEQLAATVSLGADTAVREARELLSGLRRDAPDRPFSDVVRGICRAWSSSAGIPVRVTATAVNPPVAVRYELTQILNEALQNVARHARASQVWVDLNQPDGHVELTIRDNGSGFTVPGELTELSASGNFGVIGMTERAQAVGGTLRVDSSAGAGTRLVTRVPLTAVDPAASRYGQAVFP</sequence>
<feature type="transmembrane region" description="Helical" evidence="4">
    <location>
        <begin position="89"/>
        <end position="106"/>
    </location>
</feature>
<feature type="domain" description="Histidine kinase/HSP90-like ATPase" evidence="5">
    <location>
        <begin position="290"/>
        <end position="388"/>
    </location>
</feature>
<comment type="caution">
    <text evidence="6">The sequence shown here is derived from an EMBL/GenBank/DDBJ whole genome shotgun (WGS) entry which is preliminary data.</text>
</comment>
<dbReference type="RefSeq" id="WP_204940865.1">
    <property type="nucleotide sequence ID" value="NZ_JAFBBP010000001.1"/>
</dbReference>
<dbReference type="Pfam" id="PF02518">
    <property type="entry name" value="HATPase_c"/>
    <property type="match status" value="1"/>
</dbReference>
<dbReference type="Proteomes" id="UP000764837">
    <property type="component" value="Unassembled WGS sequence"/>
</dbReference>
<dbReference type="InterPro" id="IPR003594">
    <property type="entry name" value="HATPase_dom"/>
</dbReference>
<keyword evidence="2 6" id="KW-0418">Kinase</keyword>
<evidence type="ECO:0000256" key="3">
    <source>
        <dbReference type="ARBA" id="ARBA00023012"/>
    </source>
</evidence>
<keyword evidence="7" id="KW-1185">Reference proteome</keyword>
<accession>A0ABS2LMQ5</accession>
<feature type="transmembrane region" description="Helical" evidence="4">
    <location>
        <begin position="113"/>
        <end position="132"/>
    </location>
</feature>
<organism evidence="6 7">
    <name type="scientific">Micromonospora luteifusca</name>
    <dbReference type="NCBI Taxonomy" id="709860"/>
    <lineage>
        <taxon>Bacteria</taxon>
        <taxon>Bacillati</taxon>
        <taxon>Actinomycetota</taxon>
        <taxon>Actinomycetes</taxon>
        <taxon>Micromonosporales</taxon>
        <taxon>Micromonosporaceae</taxon>
        <taxon>Micromonospora</taxon>
    </lineage>
</organism>
<keyword evidence="4" id="KW-0812">Transmembrane</keyword>
<dbReference type="Gene3D" id="1.20.5.1930">
    <property type="match status" value="1"/>
</dbReference>
<reference evidence="6 7" key="1">
    <citation type="submission" date="2021-01" db="EMBL/GenBank/DDBJ databases">
        <title>Sequencing the genomes of 1000 actinobacteria strains.</title>
        <authorList>
            <person name="Klenk H.-P."/>
        </authorList>
    </citation>
    <scope>NUCLEOTIDE SEQUENCE [LARGE SCALE GENOMIC DNA]</scope>
    <source>
        <strain evidence="6 7">DSM 100204</strain>
    </source>
</reference>
<dbReference type="SUPFAM" id="SSF55874">
    <property type="entry name" value="ATPase domain of HSP90 chaperone/DNA topoisomerase II/histidine kinase"/>
    <property type="match status" value="1"/>
</dbReference>
<evidence type="ECO:0000313" key="6">
    <source>
        <dbReference type="EMBL" id="MBM7489476.1"/>
    </source>
</evidence>
<dbReference type="PANTHER" id="PTHR24421">
    <property type="entry name" value="NITRATE/NITRITE SENSOR PROTEIN NARX-RELATED"/>
    <property type="match status" value="1"/>
</dbReference>
<keyword evidence="3" id="KW-0902">Two-component regulatory system</keyword>
<dbReference type="InterPro" id="IPR036890">
    <property type="entry name" value="HATPase_C_sf"/>
</dbReference>
<dbReference type="EMBL" id="JAFBBP010000001">
    <property type="protein sequence ID" value="MBM7489476.1"/>
    <property type="molecule type" value="Genomic_DNA"/>
</dbReference>
<evidence type="ECO:0000256" key="1">
    <source>
        <dbReference type="ARBA" id="ARBA00022679"/>
    </source>
</evidence>
<keyword evidence="4" id="KW-1133">Transmembrane helix</keyword>
<dbReference type="InterPro" id="IPR050482">
    <property type="entry name" value="Sensor_HK_TwoCompSys"/>
</dbReference>
<feature type="transmembrane region" description="Helical" evidence="4">
    <location>
        <begin position="40"/>
        <end position="57"/>
    </location>
</feature>
<dbReference type="InterPro" id="IPR011712">
    <property type="entry name" value="Sig_transdc_His_kin_sub3_dim/P"/>
</dbReference>
<dbReference type="SMART" id="SM00387">
    <property type="entry name" value="HATPase_c"/>
    <property type="match status" value="1"/>
</dbReference>
<dbReference type="CDD" id="cd16917">
    <property type="entry name" value="HATPase_UhpB-NarQ-NarX-like"/>
    <property type="match status" value="1"/>
</dbReference>
<keyword evidence="4" id="KW-0472">Membrane</keyword>
<proteinExistence type="predicted"/>
<evidence type="ECO:0000256" key="4">
    <source>
        <dbReference type="SAM" id="Phobius"/>
    </source>
</evidence>